<sequence length="64" mass="7361">MLTMNKSISGPLLHLQQYAIHTTTTTTITPIYTSSLNLNREEGEKKIGNLIRLITEEELKYKIR</sequence>
<dbReference type="Proteomes" id="UP000887458">
    <property type="component" value="Unassembled WGS sequence"/>
</dbReference>
<gene>
    <name evidence="1" type="ORF">DERP_012047</name>
</gene>
<reference evidence="1 2" key="1">
    <citation type="journal article" date="2018" name="J. Allergy Clin. Immunol.">
        <title>High-quality assembly of Dermatophagoides pteronyssinus genome and transcriptome reveals a wide range of novel allergens.</title>
        <authorList>
            <person name="Liu X.Y."/>
            <person name="Yang K.Y."/>
            <person name="Wang M.Q."/>
            <person name="Kwok J.S."/>
            <person name="Zeng X."/>
            <person name="Yang Z."/>
            <person name="Xiao X.J."/>
            <person name="Lau C.P."/>
            <person name="Li Y."/>
            <person name="Huang Z.M."/>
            <person name="Ba J.G."/>
            <person name="Yim A.K."/>
            <person name="Ouyang C.Y."/>
            <person name="Ngai S.M."/>
            <person name="Chan T.F."/>
            <person name="Leung E.L."/>
            <person name="Liu L."/>
            <person name="Liu Z.G."/>
            <person name="Tsui S.K."/>
        </authorList>
    </citation>
    <scope>NUCLEOTIDE SEQUENCE [LARGE SCALE GENOMIC DNA]</scope>
    <source>
        <strain evidence="1">Derp</strain>
    </source>
</reference>
<organism evidence="1 2">
    <name type="scientific">Dermatophagoides pteronyssinus</name>
    <name type="common">European house dust mite</name>
    <dbReference type="NCBI Taxonomy" id="6956"/>
    <lineage>
        <taxon>Eukaryota</taxon>
        <taxon>Metazoa</taxon>
        <taxon>Ecdysozoa</taxon>
        <taxon>Arthropoda</taxon>
        <taxon>Chelicerata</taxon>
        <taxon>Arachnida</taxon>
        <taxon>Acari</taxon>
        <taxon>Acariformes</taxon>
        <taxon>Sarcoptiformes</taxon>
        <taxon>Astigmata</taxon>
        <taxon>Psoroptidia</taxon>
        <taxon>Analgoidea</taxon>
        <taxon>Pyroglyphidae</taxon>
        <taxon>Dermatophagoidinae</taxon>
        <taxon>Dermatophagoides</taxon>
    </lineage>
</organism>
<keyword evidence="2" id="KW-1185">Reference proteome</keyword>
<protein>
    <submittedName>
        <fullName evidence="1">Uncharacterized protein</fullName>
    </submittedName>
</protein>
<accession>A0ABQ8IVP7</accession>
<evidence type="ECO:0000313" key="1">
    <source>
        <dbReference type="EMBL" id="KAH9414397.1"/>
    </source>
</evidence>
<name>A0ABQ8IVP7_DERPT</name>
<comment type="caution">
    <text evidence="1">The sequence shown here is derived from an EMBL/GenBank/DDBJ whole genome shotgun (WGS) entry which is preliminary data.</text>
</comment>
<reference evidence="1 2" key="2">
    <citation type="journal article" date="2022" name="Mol. Biol. Evol.">
        <title>Comparative Genomics Reveals Insights into the Divergent Evolution of Astigmatic Mites and Household Pest Adaptations.</title>
        <authorList>
            <person name="Xiong Q."/>
            <person name="Wan A.T."/>
            <person name="Liu X."/>
            <person name="Fung C.S."/>
            <person name="Xiao X."/>
            <person name="Malainual N."/>
            <person name="Hou J."/>
            <person name="Wang L."/>
            <person name="Wang M."/>
            <person name="Yang K.Y."/>
            <person name="Cui Y."/>
            <person name="Leung E.L."/>
            <person name="Nong W."/>
            <person name="Shin S.K."/>
            <person name="Au S.W."/>
            <person name="Jeong K.Y."/>
            <person name="Chew F.T."/>
            <person name="Hui J.H."/>
            <person name="Leung T.F."/>
            <person name="Tungtrongchitr A."/>
            <person name="Zhong N."/>
            <person name="Liu Z."/>
            <person name="Tsui S.K."/>
        </authorList>
    </citation>
    <scope>NUCLEOTIDE SEQUENCE [LARGE SCALE GENOMIC DNA]</scope>
    <source>
        <strain evidence="1">Derp</strain>
    </source>
</reference>
<dbReference type="EMBL" id="NJHN03000111">
    <property type="protein sequence ID" value="KAH9414397.1"/>
    <property type="molecule type" value="Genomic_DNA"/>
</dbReference>
<proteinExistence type="predicted"/>
<evidence type="ECO:0000313" key="2">
    <source>
        <dbReference type="Proteomes" id="UP000887458"/>
    </source>
</evidence>